<evidence type="ECO:0000256" key="2">
    <source>
        <dbReference type="ARBA" id="ARBA00012706"/>
    </source>
</evidence>
<dbReference type="InterPro" id="IPR001480">
    <property type="entry name" value="Bulb-type_lectin_dom"/>
</dbReference>
<keyword evidence="3" id="KW-0378">Hydrolase</keyword>
<comment type="catalytic activity">
    <reaction evidence="1">
        <text>Random hydrolysis of (1-&gt;4)-beta-D-mannosidic linkages in mannans, galactomannans and glucomannans.</text>
        <dbReference type="EC" id="3.2.1.78"/>
    </reaction>
</comment>
<dbReference type="PROSITE" id="PS50927">
    <property type="entry name" value="BULB_LECTIN"/>
    <property type="match status" value="1"/>
</dbReference>
<organism evidence="6 7">
    <name type="scientific">Stigmatella ashevillensis</name>
    <dbReference type="NCBI Taxonomy" id="2995309"/>
    <lineage>
        <taxon>Bacteria</taxon>
        <taxon>Pseudomonadati</taxon>
        <taxon>Myxococcota</taxon>
        <taxon>Myxococcia</taxon>
        <taxon>Myxococcales</taxon>
        <taxon>Cystobacterineae</taxon>
        <taxon>Archangiaceae</taxon>
        <taxon>Stigmatella</taxon>
    </lineage>
</organism>
<dbReference type="SUPFAM" id="SSF51110">
    <property type="entry name" value="alpha-D-mannose-specific plant lectins"/>
    <property type="match status" value="1"/>
</dbReference>
<reference evidence="6 7" key="1">
    <citation type="submission" date="2022-11" db="EMBL/GenBank/DDBJ databases">
        <title>Minimal conservation of predation-associated metabolite biosynthetic gene clusters underscores biosynthetic potential of Myxococcota including descriptions for ten novel species: Archangium lansinium sp. nov., Myxococcus landrumus sp. nov., Nannocystis bai.</title>
        <authorList>
            <person name="Ahearne A."/>
            <person name="Stevens C."/>
            <person name="Dowd S."/>
        </authorList>
    </citation>
    <scope>NUCLEOTIDE SEQUENCE [LARGE SCALE GENOMIC DNA]</scope>
    <source>
        <strain evidence="6 7">NCWAL01</strain>
    </source>
</reference>
<dbReference type="InterPro" id="IPR045053">
    <property type="entry name" value="MAN-like"/>
</dbReference>
<dbReference type="EC" id="3.2.1.78" evidence="2"/>
<feature type="domain" description="Bulb-type lectin" evidence="5">
    <location>
        <begin position="1"/>
        <end position="87"/>
    </location>
</feature>
<keyword evidence="7" id="KW-1185">Reference proteome</keyword>
<evidence type="ECO:0000313" key="6">
    <source>
        <dbReference type="EMBL" id="MDC0709485.1"/>
    </source>
</evidence>
<evidence type="ECO:0000256" key="1">
    <source>
        <dbReference type="ARBA" id="ARBA00001678"/>
    </source>
</evidence>
<sequence>MQGDGNLVLYNGSTPVWNSQTSNRGGASLSLQDDCNLVIYHNGAPIWATYAFCRARPPSTPTGFVSASGGHFYLNGKRFKHVGINTPQLVYQPSSQVTTTLDRAKAAGIRHVRVFLPNDAMQGSAWDPWEIRNRLKGVLDAALQRDIRVTVALAHNYNQGVWGWEGRGGRHVVWGDASYYTRAYEGLLMLNDRWIQEGYARTGGSYKDFAWAIASAFKDHAGVFAWDIANETNVSNASNSALLDSEVAFYRNMAKMLKQADPNHMVTTGLISTSWAGLDDVRRRLLYEDPNIDYVVVHEYDDDNEHDEDDDIWRAKQWFNPRKPVIVEEAGLAAARNDFNRMKEYFRKLYDDNGVDAILQWGVQFTCPAGGGTEDWGGGDAVYGPCEQNRLSDYTTLWKTWDTELQRRNNL</sequence>
<dbReference type="Gene3D" id="3.20.20.80">
    <property type="entry name" value="Glycosidases"/>
    <property type="match status" value="1"/>
</dbReference>
<dbReference type="EMBL" id="JAQNDM010000002">
    <property type="protein sequence ID" value="MDC0709485.1"/>
    <property type="molecule type" value="Genomic_DNA"/>
</dbReference>
<accession>A0ABT5D744</accession>
<dbReference type="Gene3D" id="2.90.10.10">
    <property type="entry name" value="Bulb-type lectin domain"/>
    <property type="match status" value="2"/>
</dbReference>
<dbReference type="PANTHER" id="PTHR31451:SF40">
    <property type="entry name" value="GLYCOSIDE HYDROLASE FAMILY 5 DOMAIN-CONTAINING PROTEIN"/>
    <property type="match status" value="1"/>
</dbReference>
<dbReference type="InterPro" id="IPR017853">
    <property type="entry name" value="GH"/>
</dbReference>
<dbReference type="InterPro" id="IPR001547">
    <property type="entry name" value="Glyco_hydro_5"/>
</dbReference>
<gene>
    <name evidence="6" type="ORF">POL68_13525</name>
</gene>
<proteinExistence type="predicted"/>
<protein>
    <recommendedName>
        <fullName evidence="2">mannan endo-1,4-beta-mannosidase</fullName>
        <ecNumber evidence="2">3.2.1.78</ecNumber>
    </recommendedName>
</protein>
<dbReference type="Pfam" id="PF26410">
    <property type="entry name" value="GH5_mannosidase"/>
    <property type="match status" value="1"/>
</dbReference>
<dbReference type="PANTHER" id="PTHR31451">
    <property type="match status" value="1"/>
</dbReference>
<evidence type="ECO:0000259" key="5">
    <source>
        <dbReference type="PROSITE" id="PS50927"/>
    </source>
</evidence>
<comment type="caution">
    <text evidence="6">The sequence shown here is derived from an EMBL/GenBank/DDBJ whole genome shotgun (WGS) entry which is preliminary data.</text>
</comment>
<dbReference type="RefSeq" id="WP_272138104.1">
    <property type="nucleotide sequence ID" value="NZ_JAQNDM010000002.1"/>
</dbReference>
<name>A0ABT5D744_9BACT</name>
<evidence type="ECO:0000313" key="7">
    <source>
        <dbReference type="Proteomes" id="UP001221838"/>
    </source>
</evidence>
<dbReference type="Proteomes" id="UP001221838">
    <property type="component" value="Unassembled WGS sequence"/>
</dbReference>
<dbReference type="InterPro" id="IPR036426">
    <property type="entry name" value="Bulb-type_lectin_dom_sf"/>
</dbReference>
<keyword evidence="4" id="KW-0326">Glycosidase</keyword>
<dbReference type="SUPFAM" id="SSF51445">
    <property type="entry name" value="(Trans)glycosidases"/>
    <property type="match status" value="1"/>
</dbReference>
<evidence type="ECO:0000256" key="4">
    <source>
        <dbReference type="ARBA" id="ARBA00023295"/>
    </source>
</evidence>
<evidence type="ECO:0000256" key="3">
    <source>
        <dbReference type="ARBA" id="ARBA00022801"/>
    </source>
</evidence>